<keyword evidence="5" id="KW-0847">Vitamin C</keyword>
<evidence type="ECO:0000256" key="10">
    <source>
        <dbReference type="ARBA" id="ARBA00049134"/>
    </source>
</evidence>
<evidence type="ECO:0000256" key="4">
    <source>
        <dbReference type="ARBA" id="ARBA00022833"/>
    </source>
</evidence>
<dbReference type="SUPFAM" id="SSF144232">
    <property type="entry name" value="HIT/MYND zinc finger-like"/>
    <property type="match status" value="1"/>
</dbReference>
<reference evidence="15 16" key="2">
    <citation type="journal article" date="2022" name="Mol. Biol. Evol.">
        <title>Comparative Genomics Reveals Insights into the Divergent Evolution of Astigmatic Mites and Household Pest Adaptations.</title>
        <authorList>
            <person name="Xiong Q."/>
            <person name="Wan A.T."/>
            <person name="Liu X."/>
            <person name="Fung C.S."/>
            <person name="Xiao X."/>
            <person name="Malainual N."/>
            <person name="Hou J."/>
            <person name="Wang L."/>
            <person name="Wang M."/>
            <person name="Yang K.Y."/>
            <person name="Cui Y."/>
            <person name="Leung E.L."/>
            <person name="Nong W."/>
            <person name="Shin S.K."/>
            <person name="Au S.W."/>
            <person name="Jeong K.Y."/>
            <person name="Chew F.T."/>
            <person name="Hui J.H."/>
            <person name="Leung T.F."/>
            <person name="Tungtrongchitr A."/>
            <person name="Zhong N."/>
            <person name="Liu Z."/>
            <person name="Tsui S.K."/>
        </authorList>
    </citation>
    <scope>NUCLEOTIDE SEQUENCE [LARGE SCALE GENOMIC DNA]</scope>
    <source>
        <strain evidence="15">Derp</strain>
    </source>
</reference>
<dbReference type="InterPro" id="IPR051559">
    <property type="entry name" value="HIF_prolyl_hydroxylases"/>
</dbReference>
<keyword evidence="16" id="KW-1185">Reference proteome</keyword>
<evidence type="ECO:0000313" key="15">
    <source>
        <dbReference type="EMBL" id="KAH9422262.1"/>
    </source>
</evidence>
<keyword evidence="4" id="KW-0862">Zinc</keyword>
<dbReference type="Pfam" id="PF13640">
    <property type="entry name" value="2OG-FeII_Oxy_3"/>
    <property type="match status" value="1"/>
</dbReference>
<proteinExistence type="predicted"/>
<evidence type="ECO:0000313" key="16">
    <source>
        <dbReference type="Proteomes" id="UP000887458"/>
    </source>
</evidence>
<evidence type="ECO:0000256" key="11">
    <source>
        <dbReference type="PROSITE-ProRule" id="PRU00134"/>
    </source>
</evidence>
<keyword evidence="8" id="KW-0408">Iron</keyword>
<dbReference type="Pfam" id="PF01753">
    <property type="entry name" value="zf-MYND"/>
    <property type="match status" value="1"/>
</dbReference>
<evidence type="ECO:0000256" key="5">
    <source>
        <dbReference type="ARBA" id="ARBA00022896"/>
    </source>
</evidence>
<feature type="region of interest" description="Disordered" evidence="12">
    <location>
        <begin position="92"/>
        <end position="119"/>
    </location>
</feature>
<keyword evidence="6" id="KW-0223">Dioxygenase</keyword>
<dbReference type="Gene3D" id="6.10.140.2220">
    <property type="match status" value="1"/>
</dbReference>
<dbReference type="PROSITE" id="PS51471">
    <property type="entry name" value="FE2OG_OXY"/>
    <property type="match status" value="1"/>
</dbReference>
<keyword evidence="7" id="KW-0560">Oxidoreductase</keyword>
<dbReference type="InterPro" id="IPR006620">
    <property type="entry name" value="Pro_4_hyd_alph"/>
</dbReference>
<evidence type="ECO:0000256" key="7">
    <source>
        <dbReference type="ARBA" id="ARBA00023002"/>
    </source>
</evidence>
<organism evidence="15 16">
    <name type="scientific">Dermatophagoides pteronyssinus</name>
    <name type="common">European house dust mite</name>
    <dbReference type="NCBI Taxonomy" id="6956"/>
    <lineage>
        <taxon>Eukaryota</taxon>
        <taxon>Metazoa</taxon>
        <taxon>Ecdysozoa</taxon>
        <taxon>Arthropoda</taxon>
        <taxon>Chelicerata</taxon>
        <taxon>Arachnida</taxon>
        <taxon>Acari</taxon>
        <taxon>Acariformes</taxon>
        <taxon>Sarcoptiformes</taxon>
        <taxon>Astigmata</taxon>
        <taxon>Psoroptidia</taxon>
        <taxon>Analgoidea</taxon>
        <taxon>Pyroglyphidae</taxon>
        <taxon>Dermatophagoidinae</taxon>
        <taxon>Dermatophagoides</taxon>
    </lineage>
</organism>
<comment type="caution">
    <text evidence="15">The sequence shown here is derived from an EMBL/GenBank/DDBJ whole genome shotgun (WGS) entry which is preliminary data.</text>
</comment>
<feature type="compositionally biased region" description="Low complexity" evidence="12">
    <location>
        <begin position="92"/>
        <end position="117"/>
    </location>
</feature>
<dbReference type="PROSITE" id="PS50865">
    <property type="entry name" value="ZF_MYND_2"/>
    <property type="match status" value="1"/>
</dbReference>
<dbReference type="Gene3D" id="2.60.120.620">
    <property type="entry name" value="q2cbj1_9rhob like domain"/>
    <property type="match status" value="1"/>
</dbReference>
<dbReference type="PROSITE" id="PS01360">
    <property type="entry name" value="ZF_MYND_1"/>
    <property type="match status" value="1"/>
</dbReference>
<sequence length="473" mass="55552">MSCEVCGKTDNLKSCGRCLKANYCGREHQLEHWKQHKHWCMKNVYPHNNNINNNHYLDNNNDNDSIFIDNNNGHHPQQQQQQNLMLFEQQQQQLNQQQQEMFSSLQSSSDQSSSSSSNDDILMMINGQQLNQQQQPPPTNQIDLVNNFNSTINSLNNHPTDDINNFDSSASTIHVNHHHQDEEMTDFFTQHPPQVAIANNNILNNSHHQQQQFNNFRNQSFNLSNHHQQQYLNRDNVLKDLNKYCQIILQDMNKYGFCVIDDFLQNGDLILNEVTLLYKKGFFQPGQVVNIKANSNSKLIRGDRITWVEGNEQICLNIGFLIRILDSIITRCNNLAFGEFQKYRITRRTKAMIACYPSNFTKYVRHVDNPNNDGRCITSIYYLNKDYSRERDGGVLRLFPQMNDGIVADIEPRFNRVIFFWSDRRNPHEVMPSTRMRFAITVWYFDANERERAIQKYRENSMQCPNDKDLVPF</sequence>
<accession>A0ABQ8JIK2</accession>
<name>A0ABQ8JIK2_DERPT</name>
<keyword evidence="3 11" id="KW-0863">Zinc-finger</keyword>
<dbReference type="EC" id="1.14.11.29" evidence="9"/>
<keyword evidence="2" id="KW-0479">Metal-binding</keyword>
<evidence type="ECO:0000256" key="3">
    <source>
        <dbReference type="ARBA" id="ARBA00022771"/>
    </source>
</evidence>
<evidence type="ECO:0000259" key="13">
    <source>
        <dbReference type="PROSITE" id="PS50865"/>
    </source>
</evidence>
<dbReference type="SMART" id="SM00702">
    <property type="entry name" value="P4Hc"/>
    <property type="match status" value="1"/>
</dbReference>
<dbReference type="PANTHER" id="PTHR12907">
    <property type="entry name" value="EGL NINE HOMOLOG-RELATED"/>
    <property type="match status" value="1"/>
</dbReference>
<evidence type="ECO:0000256" key="2">
    <source>
        <dbReference type="ARBA" id="ARBA00022723"/>
    </source>
</evidence>
<evidence type="ECO:0000256" key="9">
    <source>
        <dbReference type="ARBA" id="ARBA00039004"/>
    </source>
</evidence>
<evidence type="ECO:0000256" key="12">
    <source>
        <dbReference type="SAM" id="MobiDB-lite"/>
    </source>
</evidence>
<reference evidence="15 16" key="1">
    <citation type="journal article" date="2018" name="J. Allergy Clin. Immunol.">
        <title>High-quality assembly of Dermatophagoides pteronyssinus genome and transcriptome reveals a wide range of novel allergens.</title>
        <authorList>
            <person name="Liu X.Y."/>
            <person name="Yang K.Y."/>
            <person name="Wang M.Q."/>
            <person name="Kwok J.S."/>
            <person name="Zeng X."/>
            <person name="Yang Z."/>
            <person name="Xiao X.J."/>
            <person name="Lau C.P."/>
            <person name="Li Y."/>
            <person name="Huang Z.M."/>
            <person name="Ba J.G."/>
            <person name="Yim A.K."/>
            <person name="Ouyang C.Y."/>
            <person name="Ngai S.M."/>
            <person name="Chan T.F."/>
            <person name="Leung E.L."/>
            <person name="Liu L."/>
            <person name="Liu Z.G."/>
            <person name="Tsui S.K."/>
        </authorList>
    </citation>
    <scope>NUCLEOTIDE SEQUENCE [LARGE SCALE GENOMIC DNA]</scope>
    <source>
        <strain evidence="15">Derp</strain>
    </source>
</reference>
<dbReference type="InterPro" id="IPR002893">
    <property type="entry name" value="Znf_MYND"/>
</dbReference>
<evidence type="ECO:0000256" key="6">
    <source>
        <dbReference type="ARBA" id="ARBA00022964"/>
    </source>
</evidence>
<dbReference type="Proteomes" id="UP000887458">
    <property type="component" value="Unassembled WGS sequence"/>
</dbReference>
<feature type="region of interest" description="Disordered" evidence="12">
    <location>
        <begin position="62"/>
        <end position="81"/>
    </location>
</feature>
<comment type="catalytic activity">
    <reaction evidence="10">
        <text>L-prolyl-[hypoxia-inducible factor alpha subunit] + 2-oxoglutarate + O2 = trans-4-hydroxy-L-prolyl-[hypoxia-inducible factor alpha subunit] + succinate + CO2</text>
        <dbReference type="Rhea" id="RHEA:48400"/>
        <dbReference type="Rhea" id="RHEA-COMP:12093"/>
        <dbReference type="Rhea" id="RHEA-COMP:12094"/>
        <dbReference type="ChEBI" id="CHEBI:15379"/>
        <dbReference type="ChEBI" id="CHEBI:16526"/>
        <dbReference type="ChEBI" id="CHEBI:16810"/>
        <dbReference type="ChEBI" id="CHEBI:30031"/>
        <dbReference type="ChEBI" id="CHEBI:50342"/>
        <dbReference type="ChEBI" id="CHEBI:61965"/>
        <dbReference type="EC" id="1.14.11.29"/>
    </reaction>
</comment>
<dbReference type="EMBL" id="NJHN03000037">
    <property type="protein sequence ID" value="KAH9422262.1"/>
    <property type="molecule type" value="Genomic_DNA"/>
</dbReference>
<dbReference type="InterPro" id="IPR044862">
    <property type="entry name" value="Pro_4_hyd_alph_FE2OG_OXY"/>
</dbReference>
<evidence type="ECO:0000256" key="1">
    <source>
        <dbReference type="ARBA" id="ARBA00001961"/>
    </source>
</evidence>
<gene>
    <name evidence="15" type="primary">EGLN1</name>
    <name evidence="15" type="ORF">DERP_002559</name>
</gene>
<dbReference type="PANTHER" id="PTHR12907:SF26">
    <property type="entry name" value="HIF PROLYL HYDROXYLASE, ISOFORM C"/>
    <property type="match status" value="1"/>
</dbReference>
<evidence type="ECO:0000256" key="8">
    <source>
        <dbReference type="ARBA" id="ARBA00023004"/>
    </source>
</evidence>
<dbReference type="InterPro" id="IPR005123">
    <property type="entry name" value="Oxoglu/Fe-dep_dioxygenase_dom"/>
</dbReference>
<feature type="domain" description="Fe2OG dioxygenase" evidence="14">
    <location>
        <begin position="347"/>
        <end position="446"/>
    </location>
</feature>
<evidence type="ECO:0000259" key="14">
    <source>
        <dbReference type="PROSITE" id="PS51471"/>
    </source>
</evidence>
<protein>
    <recommendedName>
        <fullName evidence="9">hypoxia-inducible factor-proline dioxygenase</fullName>
        <ecNumber evidence="9">1.14.11.29</ecNumber>
    </recommendedName>
</protein>
<feature type="domain" description="MYND-type" evidence="13">
    <location>
        <begin position="3"/>
        <end position="40"/>
    </location>
</feature>
<comment type="cofactor">
    <cofactor evidence="1">
        <name>L-ascorbate</name>
        <dbReference type="ChEBI" id="CHEBI:38290"/>
    </cofactor>
</comment>